<dbReference type="AlphaFoldDB" id="X1QEN0"/>
<evidence type="ECO:0000256" key="2">
    <source>
        <dbReference type="ARBA" id="ARBA00022723"/>
    </source>
</evidence>
<dbReference type="GO" id="GO:0051536">
    <property type="term" value="F:iron-sulfur cluster binding"/>
    <property type="evidence" value="ECO:0007669"/>
    <property type="project" value="UniProtKB-KW"/>
</dbReference>
<dbReference type="GO" id="GO:0003824">
    <property type="term" value="F:catalytic activity"/>
    <property type="evidence" value="ECO:0007669"/>
    <property type="project" value="InterPro"/>
</dbReference>
<dbReference type="GO" id="GO:0046872">
    <property type="term" value="F:metal ion binding"/>
    <property type="evidence" value="ECO:0007669"/>
    <property type="project" value="UniProtKB-KW"/>
</dbReference>
<dbReference type="PANTHER" id="PTHR11228">
    <property type="entry name" value="RADICAL SAM DOMAIN PROTEIN"/>
    <property type="match status" value="1"/>
</dbReference>
<proteinExistence type="predicted"/>
<dbReference type="PROSITE" id="PS51918">
    <property type="entry name" value="RADICAL_SAM"/>
    <property type="match status" value="1"/>
</dbReference>
<dbReference type="InterPro" id="IPR007197">
    <property type="entry name" value="rSAM"/>
</dbReference>
<dbReference type="Gene3D" id="3.20.20.70">
    <property type="entry name" value="Aldolase class I"/>
    <property type="match status" value="1"/>
</dbReference>
<feature type="domain" description="Radical SAM core" evidence="5">
    <location>
        <begin position="1"/>
        <end position="77"/>
    </location>
</feature>
<protein>
    <recommendedName>
        <fullName evidence="5">Radical SAM core domain-containing protein</fullName>
    </recommendedName>
</protein>
<feature type="non-terminal residue" evidence="6">
    <location>
        <position position="77"/>
    </location>
</feature>
<keyword evidence="1" id="KW-0949">S-adenosyl-L-methionine</keyword>
<dbReference type="Pfam" id="PF04055">
    <property type="entry name" value="Radical_SAM"/>
    <property type="match status" value="1"/>
</dbReference>
<dbReference type="PANTHER" id="PTHR11228:SF7">
    <property type="entry name" value="PQQA PEPTIDE CYCLASE"/>
    <property type="match status" value="1"/>
</dbReference>
<evidence type="ECO:0000256" key="4">
    <source>
        <dbReference type="ARBA" id="ARBA00023014"/>
    </source>
</evidence>
<dbReference type="EMBL" id="BARV01039959">
    <property type="protein sequence ID" value="GAI49460.1"/>
    <property type="molecule type" value="Genomic_DNA"/>
</dbReference>
<organism evidence="6">
    <name type="scientific">marine sediment metagenome</name>
    <dbReference type="NCBI Taxonomy" id="412755"/>
    <lineage>
        <taxon>unclassified sequences</taxon>
        <taxon>metagenomes</taxon>
        <taxon>ecological metagenomes</taxon>
    </lineage>
</organism>
<evidence type="ECO:0000256" key="1">
    <source>
        <dbReference type="ARBA" id="ARBA00022691"/>
    </source>
</evidence>
<keyword evidence="3" id="KW-0408">Iron</keyword>
<dbReference type="InterPro" id="IPR058240">
    <property type="entry name" value="rSAM_sf"/>
</dbReference>
<keyword evidence="4" id="KW-0411">Iron-sulfur</keyword>
<evidence type="ECO:0000259" key="5">
    <source>
        <dbReference type="PROSITE" id="PS51918"/>
    </source>
</evidence>
<sequence>MNDQDAIEKELTCKEIFSIFDQIAEAGCLWLLLTGGDPLLRQDFLEIYTYAKKKGFLISLFTNGTLITPRIADHLAE</sequence>
<dbReference type="CDD" id="cd01335">
    <property type="entry name" value="Radical_SAM"/>
    <property type="match status" value="1"/>
</dbReference>
<keyword evidence="2" id="KW-0479">Metal-binding</keyword>
<evidence type="ECO:0000256" key="3">
    <source>
        <dbReference type="ARBA" id="ARBA00023004"/>
    </source>
</evidence>
<gene>
    <name evidence="6" type="ORF">S06H3_61069</name>
</gene>
<dbReference type="InterPro" id="IPR050377">
    <property type="entry name" value="Radical_SAM_PqqE_MftC-like"/>
</dbReference>
<name>X1QEN0_9ZZZZ</name>
<evidence type="ECO:0000313" key="6">
    <source>
        <dbReference type="EMBL" id="GAI49460.1"/>
    </source>
</evidence>
<reference evidence="6" key="1">
    <citation type="journal article" date="2014" name="Front. Microbiol.">
        <title>High frequency of phylogenetically diverse reductive dehalogenase-homologous genes in deep subseafloor sedimentary metagenomes.</title>
        <authorList>
            <person name="Kawai M."/>
            <person name="Futagami T."/>
            <person name="Toyoda A."/>
            <person name="Takaki Y."/>
            <person name="Nishi S."/>
            <person name="Hori S."/>
            <person name="Arai W."/>
            <person name="Tsubouchi T."/>
            <person name="Morono Y."/>
            <person name="Uchiyama I."/>
            <person name="Ito T."/>
            <person name="Fujiyama A."/>
            <person name="Inagaki F."/>
            <person name="Takami H."/>
        </authorList>
    </citation>
    <scope>NUCLEOTIDE SEQUENCE</scope>
    <source>
        <strain evidence="6">Expedition CK06-06</strain>
    </source>
</reference>
<comment type="caution">
    <text evidence="6">The sequence shown here is derived from an EMBL/GenBank/DDBJ whole genome shotgun (WGS) entry which is preliminary data.</text>
</comment>
<dbReference type="InterPro" id="IPR013785">
    <property type="entry name" value="Aldolase_TIM"/>
</dbReference>
<dbReference type="SUPFAM" id="SSF102114">
    <property type="entry name" value="Radical SAM enzymes"/>
    <property type="match status" value="1"/>
</dbReference>
<accession>X1QEN0</accession>